<dbReference type="SUPFAM" id="SSF51126">
    <property type="entry name" value="Pectin lyase-like"/>
    <property type="match status" value="1"/>
</dbReference>
<evidence type="ECO:0000256" key="3">
    <source>
        <dbReference type="ARBA" id="ARBA00022525"/>
    </source>
</evidence>
<evidence type="ECO:0000256" key="10">
    <source>
        <dbReference type="ARBA" id="ARBA00023316"/>
    </source>
</evidence>
<dbReference type="InterPro" id="IPR000743">
    <property type="entry name" value="Glyco_hydro_28"/>
</dbReference>
<keyword evidence="9 16" id="KW-0326">Glycosidase</keyword>
<evidence type="ECO:0000256" key="11">
    <source>
        <dbReference type="ARBA" id="ARBA00037312"/>
    </source>
</evidence>
<name>A0ABR0K7T9_9EURO</name>
<organism evidence="18 19">
    <name type="scientific">Lithohypha guttulata</name>
    <dbReference type="NCBI Taxonomy" id="1690604"/>
    <lineage>
        <taxon>Eukaryota</taxon>
        <taxon>Fungi</taxon>
        <taxon>Dikarya</taxon>
        <taxon>Ascomycota</taxon>
        <taxon>Pezizomycotina</taxon>
        <taxon>Eurotiomycetes</taxon>
        <taxon>Chaetothyriomycetidae</taxon>
        <taxon>Chaetothyriales</taxon>
        <taxon>Trichomeriaceae</taxon>
        <taxon>Lithohypha</taxon>
    </lineage>
</organism>
<dbReference type="InterPro" id="IPR006626">
    <property type="entry name" value="PbH1"/>
</dbReference>
<protein>
    <recommendedName>
        <fullName evidence="12">galacturonan 1,4-alpha-galacturonidase</fullName>
        <ecNumber evidence="12">3.2.1.67</ecNumber>
    </recommendedName>
    <alternativeName>
        <fullName evidence="13">Galacturan 1,4-alpha-galacturonidase C</fullName>
    </alternativeName>
    <alternativeName>
        <fullName evidence="14">Poly(1,4-alpha-D-galacturonide)galacturonohydrolase C</fullName>
    </alternativeName>
</protein>
<gene>
    <name evidence="18" type="ORF">LTR24_005974</name>
</gene>
<comment type="caution">
    <text evidence="18">The sequence shown here is derived from an EMBL/GenBank/DDBJ whole genome shotgun (WGS) entry which is preliminary data.</text>
</comment>
<accession>A0ABR0K7T9</accession>
<sequence>MKVSSIIAALLAASSAVDAKACTVQSSNGQSDDSQAIAKALVECAEDSVITFSEGIDYNVFNPVNASNLSNVTINMQGNLHLSQNITHMQSIVNASANTNATALYWFDLKGEGVNWVGSTNVTNGWIECYGQAWWDTNPPNGTGAAARPHLMHYNTSNAVMKNMKIHNTIAWGVVVNGENITITDTFIDVFTNSSGFPFNTDGFNVKGNNITILDSTIFNGDDAIAVQSGSYNILFKGGTIGYASHGLSIGSLGQDQSKFAAVENITFADVTVIDAVYAARFKSWIGGQGLTRNITWKNIRTFNVSFPIFVTQSYFNQGSAQTQIESGSTTVRPNNSSVIMENFNWVNFTGTINSYMPGDGSCVTDPCWYDAGLPNLKHNEAIIVECNTNTSCSNFSFENIQLSPQNRLEPSGICLNATADLNPQLGLEVDENGYCVNATYVPVSA</sequence>
<dbReference type="SMART" id="SM00710">
    <property type="entry name" value="PbH1"/>
    <property type="match status" value="3"/>
</dbReference>
<keyword evidence="5" id="KW-0677">Repeat</keyword>
<comment type="similarity">
    <text evidence="2 16">Belongs to the glycosyl hydrolase 28 family.</text>
</comment>
<keyword evidence="10" id="KW-0961">Cell wall biogenesis/degradation</keyword>
<dbReference type="PANTHER" id="PTHR31736">
    <property type="match status" value="1"/>
</dbReference>
<evidence type="ECO:0000256" key="2">
    <source>
        <dbReference type="ARBA" id="ARBA00008834"/>
    </source>
</evidence>
<evidence type="ECO:0000313" key="19">
    <source>
        <dbReference type="Proteomes" id="UP001345013"/>
    </source>
</evidence>
<evidence type="ECO:0000256" key="6">
    <source>
        <dbReference type="ARBA" id="ARBA00022801"/>
    </source>
</evidence>
<comment type="catalytic activity">
    <reaction evidence="15">
        <text>[(1-&gt;4)-alpha-D-galacturonosyl](n) + H2O = alpha-D-galacturonate + [(1-&gt;4)-alpha-D-galacturonosyl](n-1)</text>
        <dbReference type="Rhea" id="RHEA:14117"/>
        <dbReference type="Rhea" id="RHEA-COMP:14570"/>
        <dbReference type="Rhea" id="RHEA-COMP:14572"/>
        <dbReference type="ChEBI" id="CHEBI:15377"/>
        <dbReference type="ChEBI" id="CHEBI:58658"/>
        <dbReference type="ChEBI" id="CHEBI:140523"/>
        <dbReference type="EC" id="3.2.1.67"/>
    </reaction>
</comment>
<evidence type="ECO:0000256" key="7">
    <source>
        <dbReference type="ARBA" id="ARBA00023157"/>
    </source>
</evidence>
<feature type="signal peptide" evidence="17">
    <location>
        <begin position="1"/>
        <end position="19"/>
    </location>
</feature>
<dbReference type="Pfam" id="PF00295">
    <property type="entry name" value="Glyco_hydro_28"/>
    <property type="match status" value="1"/>
</dbReference>
<evidence type="ECO:0000256" key="4">
    <source>
        <dbReference type="ARBA" id="ARBA00022729"/>
    </source>
</evidence>
<reference evidence="18 19" key="1">
    <citation type="submission" date="2023-08" db="EMBL/GenBank/DDBJ databases">
        <title>Black Yeasts Isolated from many extreme environments.</title>
        <authorList>
            <person name="Coleine C."/>
            <person name="Stajich J.E."/>
            <person name="Selbmann L."/>
        </authorList>
    </citation>
    <scope>NUCLEOTIDE SEQUENCE [LARGE SCALE GENOMIC DNA]</scope>
    <source>
        <strain evidence="18 19">CCFEE 5885</strain>
    </source>
</reference>
<keyword evidence="8" id="KW-0325">Glycoprotein</keyword>
<evidence type="ECO:0000256" key="12">
    <source>
        <dbReference type="ARBA" id="ARBA00038933"/>
    </source>
</evidence>
<evidence type="ECO:0000256" key="16">
    <source>
        <dbReference type="RuleBase" id="RU361169"/>
    </source>
</evidence>
<evidence type="ECO:0000256" key="17">
    <source>
        <dbReference type="SAM" id="SignalP"/>
    </source>
</evidence>
<dbReference type="InterPro" id="IPR012334">
    <property type="entry name" value="Pectin_lyas_fold"/>
</dbReference>
<dbReference type="PANTHER" id="PTHR31736:SF11">
    <property type="entry name" value="EXOPOLYGALACTURONASE C-RELATED"/>
    <property type="match status" value="1"/>
</dbReference>
<keyword evidence="6 16" id="KW-0378">Hydrolase</keyword>
<evidence type="ECO:0000313" key="18">
    <source>
        <dbReference type="EMBL" id="KAK5089705.1"/>
    </source>
</evidence>
<comment type="subcellular location">
    <subcellularLocation>
        <location evidence="1">Secreted</location>
    </subcellularLocation>
</comment>
<evidence type="ECO:0000256" key="15">
    <source>
        <dbReference type="ARBA" id="ARBA00048766"/>
    </source>
</evidence>
<evidence type="ECO:0000256" key="13">
    <source>
        <dbReference type="ARBA" id="ARBA00041474"/>
    </source>
</evidence>
<evidence type="ECO:0000256" key="9">
    <source>
        <dbReference type="ARBA" id="ARBA00023295"/>
    </source>
</evidence>
<dbReference type="EMBL" id="JAVRRG010000072">
    <property type="protein sequence ID" value="KAK5089705.1"/>
    <property type="molecule type" value="Genomic_DNA"/>
</dbReference>
<dbReference type="Proteomes" id="UP001345013">
    <property type="component" value="Unassembled WGS sequence"/>
</dbReference>
<feature type="chain" id="PRO_5045397317" description="galacturonan 1,4-alpha-galacturonidase" evidence="17">
    <location>
        <begin position="20"/>
        <end position="446"/>
    </location>
</feature>
<evidence type="ECO:0000256" key="14">
    <source>
        <dbReference type="ARBA" id="ARBA00042262"/>
    </source>
</evidence>
<evidence type="ECO:0000256" key="1">
    <source>
        <dbReference type="ARBA" id="ARBA00004613"/>
    </source>
</evidence>
<keyword evidence="7" id="KW-1015">Disulfide bond</keyword>
<proteinExistence type="inferred from homology"/>
<keyword evidence="19" id="KW-1185">Reference proteome</keyword>
<comment type="function">
    <text evidence="11">Specific in hydrolyzing the terminal glycosidic bond of polygalacturonic acid and oligogalacturonates.</text>
</comment>
<evidence type="ECO:0000256" key="8">
    <source>
        <dbReference type="ARBA" id="ARBA00023180"/>
    </source>
</evidence>
<keyword evidence="3" id="KW-0964">Secreted</keyword>
<dbReference type="Gene3D" id="2.160.20.10">
    <property type="entry name" value="Single-stranded right-handed beta-helix, Pectin lyase-like"/>
    <property type="match status" value="1"/>
</dbReference>
<keyword evidence="4 17" id="KW-0732">Signal</keyword>
<evidence type="ECO:0000256" key="5">
    <source>
        <dbReference type="ARBA" id="ARBA00022737"/>
    </source>
</evidence>
<dbReference type="InterPro" id="IPR011050">
    <property type="entry name" value="Pectin_lyase_fold/virulence"/>
</dbReference>
<dbReference type="EC" id="3.2.1.67" evidence="12"/>